<accession>A0ABQ6IYH1</accession>
<evidence type="ECO:0000313" key="1">
    <source>
        <dbReference type="EMBL" id="GMA42212.1"/>
    </source>
</evidence>
<sequence length="96" mass="10301">MDIDALFDRMASELETSGAREDTAAPVRTLHVDGTPFARLADEGAEVYLPEGSPAREDALGRRGTAASADGWVLVTSDDVSAWPGMFEQALHGLRR</sequence>
<organism evidence="1 2">
    <name type="scientific">Mobilicoccus caccae</name>
    <dbReference type="NCBI Taxonomy" id="1859295"/>
    <lineage>
        <taxon>Bacteria</taxon>
        <taxon>Bacillati</taxon>
        <taxon>Actinomycetota</taxon>
        <taxon>Actinomycetes</taxon>
        <taxon>Micrococcales</taxon>
        <taxon>Dermatophilaceae</taxon>
        <taxon>Mobilicoccus</taxon>
    </lineage>
</organism>
<evidence type="ECO:0000313" key="2">
    <source>
        <dbReference type="Proteomes" id="UP001157126"/>
    </source>
</evidence>
<reference evidence="2" key="1">
    <citation type="journal article" date="2019" name="Int. J. Syst. Evol. Microbiol.">
        <title>The Global Catalogue of Microorganisms (GCM) 10K type strain sequencing project: providing services to taxonomists for standard genome sequencing and annotation.</title>
        <authorList>
            <consortium name="The Broad Institute Genomics Platform"/>
            <consortium name="The Broad Institute Genome Sequencing Center for Infectious Disease"/>
            <person name="Wu L."/>
            <person name="Ma J."/>
        </authorList>
    </citation>
    <scope>NUCLEOTIDE SEQUENCE [LARGE SCALE GENOMIC DNA]</scope>
    <source>
        <strain evidence="2">NBRC 113072</strain>
    </source>
</reference>
<name>A0ABQ6IYH1_9MICO</name>
<dbReference type="Proteomes" id="UP001157126">
    <property type="component" value="Unassembled WGS sequence"/>
</dbReference>
<proteinExistence type="predicted"/>
<keyword evidence="2" id="KW-1185">Reference proteome</keyword>
<comment type="caution">
    <text evidence="1">The sequence shown here is derived from an EMBL/GenBank/DDBJ whole genome shotgun (WGS) entry which is preliminary data.</text>
</comment>
<dbReference type="RefSeq" id="WP_284305653.1">
    <property type="nucleotide sequence ID" value="NZ_BSUO01000001.1"/>
</dbReference>
<gene>
    <name evidence="1" type="ORF">GCM10025883_42570</name>
</gene>
<dbReference type="EMBL" id="BSUO01000001">
    <property type="protein sequence ID" value="GMA42212.1"/>
    <property type="molecule type" value="Genomic_DNA"/>
</dbReference>
<protein>
    <submittedName>
        <fullName evidence="1">Uncharacterized protein</fullName>
    </submittedName>
</protein>